<name>A0AAU7VJ46_9FIRM</name>
<feature type="transmembrane region" description="Helical" evidence="1">
    <location>
        <begin position="41"/>
        <end position="59"/>
    </location>
</feature>
<feature type="transmembrane region" description="Helical" evidence="1">
    <location>
        <begin position="71"/>
        <end position="88"/>
    </location>
</feature>
<keyword evidence="3" id="KW-0808">Transferase</keyword>
<evidence type="ECO:0000256" key="1">
    <source>
        <dbReference type="SAM" id="Phobius"/>
    </source>
</evidence>
<feature type="transmembrane region" description="Helical" evidence="1">
    <location>
        <begin position="202"/>
        <end position="221"/>
    </location>
</feature>
<keyword evidence="1" id="KW-0472">Membrane</keyword>
<dbReference type="EMBL" id="CP158367">
    <property type="protein sequence ID" value="XBX74140.1"/>
    <property type="molecule type" value="Genomic_DNA"/>
</dbReference>
<protein>
    <submittedName>
        <fullName evidence="3">Heparan-alpha-glucosaminide N-acetyltransferase</fullName>
        <ecNumber evidence="3">2.3.1.78</ecNumber>
    </submittedName>
</protein>
<dbReference type="AlphaFoldDB" id="A0AAU7VJ46"/>
<evidence type="ECO:0000259" key="2">
    <source>
        <dbReference type="Pfam" id="PF07786"/>
    </source>
</evidence>
<feature type="transmembrane region" description="Helical" evidence="1">
    <location>
        <begin position="94"/>
        <end position="112"/>
    </location>
</feature>
<sequence length="222" mass="25557">MKERIWELDFLRVLAIGLMITFHIVYDLNAFTEVNINLDGLWYWVGKVSALTFIVVSGISSGLGKNSIKRGISVFGYGMIITVVTYVLMPDNFVVFGILHLLGIGMILSPVFHKINKWALLILSLVLISLNLLVENILIDTPYFLAVGIRSYGFKSIDYYPLIPYLGVFMFGVFIYQIFYFKRKSAFKYSLNNKYITWISQNSLKIYLLHQPIILTFIYVFS</sequence>
<accession>A0AAU7VJ46</accession>
<organism evidence="3">
    <name type="scientific">Proteinivorax tanatarense</name>
    <dbReference type="NCBI Taxonomy" id="1260629"/>
    <lineage>
        <taxon>Bacteria</taxon>
        <taxon>Bacillati</taxon>
        <taxon>Bacillota</taxon>
        <taxon>Clostridia</taxon>
        <taxon>Eubacteriales</taxon>
        <taxon>Proteinivoracaceae</taxon>
        <taxon>Proteinivorax</taxon>
    </lineage>
</organism>
<dbReference type="GO" id="GO:0015019">
    <property type="term" value="F:heparan-alpha-glucosaminide N-acetyltransferase activity"/>
    <property type="evidence" value="ECO:0007669"/>
    <property type="project" value="UniProtKB-EC"/>
</dbReference>
<evidence type="ECO:0000313" key="3">
    <source>
        <dbReference type="EMBL" id="XBX74140.1"/>
    </source>
</evidence>
<feature type="transmembrane region" description="Helical" evidence="1">
    <location>
        <begin position="9"/>
        <end position="26"/>
    </location>
</feature>
<keyword evidence="1" id="KW-1133">Transmembrane helix</keyword>
<reference evidence="3" key="1">
    <citation type="journal article" date="2013" name="Extremophiles">
        <title>Proteinivorax tanatarense gen. nov., sp. nov., an anaerobic, haloalkaliphilic, proteolytic bacterium isolated from a decaying algal bloom, and proposal of Proteinivoraceae fam. nov.</title>
        <authorList>
            <person name="Kevbrin V."/>
            <person name="Boltyanskaya Y."/>
            <person name="Zhilina T."/>
            <person name="Kolganova T."/>
            <person name="Lavrentjeva E."/>
            <person name="Kuznetsov B."/>
        </authorList>
    </citation>
    <scope>NUCLEOTIDE SEQUENCE</scope>
    <source>
        <strain evidence="3">Z-910T</strain>
    </source>
</reference>
<dbReference type="EC" id="2.3.1.78" evidence="3"/>
<dbReference type="RefSeq" id="WP_350342898.1">
    <property type="nucleotide sequence ID" value="NZ_CP158367.1"/>
</dbReference>
<feature type="transmembrane region" description="Helical" evidence="1">
    <location>
        <begin position="119"/>
        <end position="139"/>
    </location>
</feature>
<feature type="domain" description="Heparan-alpha-glucosaminide N-acetyltransferase catalytic" evidence="2">
    <location>
        <begin position="4"/>
        <end position="212"/>
    </location>
</feature>
<reference evidence="3" key="2">
    <citation type="submission" date="2024-06" db="EMBL/GenBank/DDBJ databases">
        <authorList>
            <person name="Petrova K.O."/>
            <person name="Toshchakov S.V."/>
            <person name="Boltjanskaja Y.V."/>
            <person name="Kevbrin V."/>
        </authorList>
    </citation>
    <scope>NUCLEOTIDE SEQUENCE</scope>
    <source>
        <strain evidence="3">Z-910T</strain>
    </source>
</reference>
<keyword evidence="3" id="KW-0012">Acyltransferase</keyword>
<keyword evidence="1" id="KW-0812">Transmembrane</keyword>
<dbReference type="Pfam" id="PF07786">
    <property type="entry name" value="HGSNAT_cat"/>
    <property type="match status" value="1"/>
</dbReference>
<gene>
    <name evidence="3" type="ORF">PRVXT_002166</name>
</gene>
<feature type="transmembrane region" description="Helical" evidence="1">
    <location>
        <begin position="159"/>
        <end position="181"/>
    </location>
</feature>
<dbReference type="InterPro" id="IPR012429">
    <property type="entry name" value="HGSNAT_cat"/>
</dbReference>
<proteinExistence type="predicted"/>